<dbReference type="AlphaFoldDB" id="A0A8J8T411"/>
<gene>
    <name evidence="2" type="ORF">FGO68_gene14892</name>
</gene>
<reference evidence="2" key="1">
    <citation type="submission" date="2019-06" db="EMBL/GenBank/DDBJ databases">
        <authorList>
            <person name="Zheng W."/>
        </authorList>
    </citation>
    <scope>NUCLEOTIDE SEQUENCE</scope>
    <source>
        <strain evidence="2">QDHG01</strain>
    </source>
</reference>
<comment type="caution">
    <text evidence="2">The sequence shown here is derived from an EMBL/GenBank/DDBJ whole genome shotgun (WGS) entry which is preliminary data.</text>
</comment>
<dbReference type="EMBL" id="RRYP01007103">
    <property type="protein sequence ID" value="TNV80736.1"/>
    <property type="molecule type" value="Genomic_DNA"/>
</dbReference>
<organism evidence="2 3">
    <name type="scientific">Halteria grandinella</name>
    <dbReference type="NCBI Taxonomy" id="5974"/>
    <lineage>
        <taxon>Eukaryota</taxon>
        <taxon>Sar</taxon>
        <taxon>Alveolata</taxon>
        <taxon>Ciliophora</taxon>
        <taxon>Intramacronucleata</taxon>
        <taxon>Spirotrichea</taxon>
        <taxon>Stichotrichia</taxon>
        <taxon>Sporadotrichida</taxon>
        <taxon>Halteriidae</taxon>
        <taxon>Halteria</taxon>
    </lineage>
</organism>
<keyword evidence="3" id="KW-1185">Reference proteome</keyword>
<feature type="region of interest" description="Disordered" evidence="1">
    <location>
        <begin position="15"/>
        <end position="68"/>
    </location>
</feature>
<evidence type="ECO:0000256" key="1">
    <source>
        <dbReference type="SAM" id="MobiDB-lite"/>
    </source>
</evidence>
<feature type="compositionally biased region" description="Basic and acidic residues" evidence="1">
    <location>
        <begin position="46"/>
        <end position="55"/>
    </location>
</feature>
<evidence type="ECO:0000313" key="2">
    <source>
        <dbReference type="EMBL" id="TNV80736.1"/>
    </source>
</evidence>
<accession>A0A8J8T411</accession>
<dbReference type="Proteomes" id="UP000785679">
    <property type="component" value="Unassembled WGS sequence"/>
</dbReference>
<name>A0A8J8T411_HALGN</name>
<feature type="compositionally biased region" description="Polar residues" evidence="1">
    <location>
        <begin position="59"/>
        <end position="68"/>
    </location>
</feature>
<sequence>MQNYKHIIKQELGALFDDDDDQEIPQKQIEAPPIQKTAFAPPLVSIKKEQPKQQKQEPSFPQTPSLSSENFLNTAQSIITDCDRVFALIERTASANKEQALKIKNQTKQIAGVFESKIQSLLKNEHCKSSIAQKETDSLIMKNEAHLTSLKYAIGSLEQQIKQIEVKIPKKKAQQGTQIIENRSFLKQHNHEKIRGSINLQQIIDDKQRKNIEFNGFCDPYFSLFDRLQNQTQVYHRITNQMILCLPIKQKLLTANNTFIMLGMTPYFLDKDKQFRSGQELGELREKIQVTPSCAEIIQQTTLILGFPNYTRIQIYDLTNQHAPRLMHKHYLFCQNGFQKTSGINQIQESKLNSDSILIQLKKQIVKVSLLTMREIKNSKNGLPHEVIINVGNNSIIEFRQVEDQYLAVLTSASILIVDQFLSQVLLDLKVSKMDQILPCPGFSIDERPWIIQINDGKIWLKDITGKFQETEIHQQNEFKIVHIIGQAESQSTNTLLAITQTGQLVKSCLNVF</sequence>
<protein>
    <submittedName>
        <fullName evidence="2">Uncharacterized protein</fullName>
    </submittedName>
</protein>
<evidence type="ECO:0000313" key="3">
    <source>
        <dbReference type="Proteomes" id="UP000785679"/>
    </source>
</evidence>
<proteinExistence type="predicted"/>